<reference evidence="1 2" key="1">
    <citation type="submission" date="2019-12" db="EMBL/GenBank/DDBJ databases">
        <authorList>
            <person name="Alioto T."/>
            <person name="Alioto T."/>
            <person name="Gomez Garrido J."/>
        </authorList>
    </citation>
    <scope>NUCLEOTIDE SEQUENCE [LARGE SCALE GENOMIC DNA]</scope>
</reference>
<keyword evidence="2" id="KW-1185">Reference proteome</keyword>
<evidence type="ECO:0000313" key="2">
    <source>
        <dbReference type="Proteomes" id="UP000594638"/>
    </source>
</evidence>
<accession>A0A8S0U0T1</accession>
<protein>
    <submittedName>
        <fullName evidence="1">Uncharacterized protein</fullName>
    </submittedName>
</protein>
<name>A0A8S0U0T1_OLEEU</name>
<dbReference type="PANTHER" id="PTHR35307">
    <property type="entry name" value="PROTEIN, PUTATIVE-RELATED"/>
    <property type="match status" value="1"/>
</dbReference>
<sequence>MDWTSKIVLLISTSFFLHIKKLKIYVIGASNNNGGSESGGDAQLDLTRYVILLPGEPGIPKKTLKNFWNEEPPNSWCLPLVTLTFITIALPNVSDDSANQLVRRVGEGLTLLKFIDKSLDKNRDLEIIRKAAEVREIPNLDPGKATYIDEWRTFIEEDNGNSLASISSIGSETQQSNEEHVAIELENLR</sequence>
<evidence type="ECO:0000313" key="1">
    <source>
        <dbReference type="EMBL" id="CAA3012328.1"/>
    </source>
</evidence>
<comment type="caution">
    <text evidence="1">The sequence shown here is derived from an EMBL/GenBank/DDBJ whole genome shotgun (WGS) entry which is preliminary data.</text>
</comment>
<dbReference type="Proteomes" id="UP000594638">
    <property type="component" value="Unassembled WGS sequence"/>
</dbReference>
<dbReference type="PANTHER" id="PTHR35307:SF3">
    <property type="entry name" value="DUF4220 DOMAIN-CONTAINING PROTEIN"/>
    <property type="match status" value="1"/>
</dbReference>
<dbReference type="EMBL" id="CACTIH010007395">
    <property type="protein sequence ID" value="CAA3012328.1"/>
    <property type="molecule type" value="Genomic_DNA"/>
</dbReference>
<dbReference type="Gramene" id="OE9A041491T1">
    <property type="protein sequence ID" value="OE9A041491C1"/>
    <property type="gene ID" value="OE9A041491"/>
</dbReference>
<organism evidence="1 2">
    <name type="scientific">Olea europaea subsp. europaea</name>
    <dbReference type="NCBI Taxonomy" id="158383"/>
    <lineage>
        <taxon>Eukaryota</taxon>
        <taxon>Viridiplantae</taxon>
        <taxon>Streptophyta</taxon>
        <taxon>Embryophyta</taxon>
        <taxon>Tracheophyta</taxon>
        <taxon>Spermatophyta</taxon>
        <taxon>Magnoliopsida</taxon>
        <taxon>eudicotyledons</taxon>
        <taxon>Gunneridae</taxon>
        <taxon>Pentapetalae</taxon>
        <taxon>asterids</taxon>
        <taxon>lamiids</taxon>
        <taxon>Lamiales</taxon>
        <taxon>Oleaceae</taxon>
        <taxon>Oleeae</taxon>
        <taxon>Olea</taxon>
    </lineage>
</organism>
<gene>
    <name evidence="1" type="ORF">OLEA9_A041491</name>
</gene>
<dbReference type="OrthoDB" id="1915303at2759"/>
<proteinExistence type="predicted"/>
<dbReference type="AlphaFoldDB" id="A0A8S0U0T1"/>